<comment type="caution">
    <text evidence="1">The sequence shown here is derived from an EMBL/GenBank/DDBJ whole genome shotgun (WGS) entry which is preliminary data.</text>
</comment>
<dbReference type="EMBL" id="JAWDJX010000009">
    <property type="protein sequence ID" value="KAK3055146.1"/>
    <property type="molecule type" value="Genomic_DNA"/>
</dbReference>
<dbReference type="Proteomes" id="UP001271007">
    <property type="component" value="Unassembled WGS sequence"/>
</dbReference>
<reference evidence="1" key="1">
    <citation type="submission" date="2023-04" db="EMBL/GenBank/DDBJ databases">
        <title>Black Yeasts Isolated from many extreme environments.</title>
        <authorList>
            <person name="Coleine C."/>
            <person name="Stajich J.E."/>
            <person name="Selbmann L."/>
        </authorList>
    </citation>
    <scope>NUCLEOTIDE SEQUENCE</scope>
    <source>
        <strain evidence="1">CCFEE 5312</strain>
    </source>
</reference>
<organism evidence="1 2">
    <name type="scientific">Extremus antarcticus</name>
    <dbReference type="NCBI Taxonomy" id="702011"/>
    <lineage>
        <taxon>Eukaryota</taxon>
        <taxon>Fungi</taxon>
        <taxon>Dikarya</taxon>
        <taxon>Ascomycota</taxon>
        <taxon>Pezizomycotina</taxon>
        <taxon>Dothideomycetes</taxon>
        <taxon>Dothideomycetidae</taxon>
        <taxon>Mycosphaerellales</taxon>
        <taxon>Extremaceae</taxon>
        <taxon>Extremus</taxon>
    </lineage>
</organism>
<gene>
    <name evidence="1" type="ORF">LTR09_003699</name>
</gene>
<protein>
    <submittedName>
        <fullName evidence="1">Uncharacterized protein</fullName>
    </submittedName>
</protein>
<evidence type="ECO:0000313" key="2">
    <source>
        <dbReference type="Proteomes" id="UP001271007"/>
    </source>
</evidence>
<accession>A0AAJ0DS06</accession>
<keyword evidence="2" id="KW-1185">Reference proteome</keyword>
<sequence>MEQIDADTMKEMDAVDLSFKTSFEEATTLQEEDRLEESASGGRGYPKYLLSAIWGRRTSTGWTQKPCGVSCVAGSMQRWGFCVWRSNDLKKILDNEKPGAAETEDEDL</sequence>
<proteinExistence type="predicted"/>
<evidence type="ECO:0000313" key="1">
    <source>
        <dbReference type="EMBL" id="KAK3055146.1"/>
    </source>
</evidence>
<name>A0AAJ0DS06_9PEZI</name>
<dbReference type="AlphaFoldDB" id="A0AAJ0DS06"/>